<evidence type="ECO:0000313" key="2">
    <source>
        <dbReference type="Proteomes" id="UP000178999"/>
    </source>
</evidence>
<sequence>MSQKDTYPELVSKLGGLRALANMVAQSRHKLAEEIIRDADEIARKGTLTLRLYLGEDEQAKLYQINFSIKEAKRFFQAVYQYLKHNDRYDSFVDTLGTDLENLVCGYAPKSRYQELSQEV</sequence>
<organism evidence="1 2">
    <name type="scientific">Candidatus Woesebacteria bacterium RIFOXYB1_FULL_38_16</name>
    <dbReference type="NCBI Taxonomy" id="1802538"/>
    <lineage>
        <taxon>Bacteria</taxon>
        <taxon>Candidatus Woeseibacteriota</taxon>
    </lineage>
</organism>
<name>A0A1F8CU06_9BACT</name>
<reference evidence="1 2" key="1">
    <citation type="journal article" date="2016" name="Nat. Commun.">
        <title>Thousands of microbial genomes shed light on interconnected biogeochemical processes in an aquifer system.</title>
        <authorList>
            <person name="Anantharaman K."/>
            <person name="Brown C.T."/>
            <person name="Hug L.A."/>
            <person name="Sharon I."/>
            <person name="Castelle C.J."/>
            <person name="Probst A.J."/>
            <person name="Thomas B.C."/>
            <person name="Singh A."/>
            <person name="Wilkins M.J."/>
            <person name="Karaoz U."/>
            <person name="Brodie E.L."/>
            <person name="Williams K.H."/>
            <person name="Hubbard S.S."/>
            <person name="Banfield J.F."/>
        </authorList>
    </citation>
    <scope>NUCLEOTIDE SEQUENCE [LARGE SCALE GENOMIC DNA]</scope>
</reference>
<proteinExistence type="predicted"/>
<accession>A0A1F8CU06</accession>
<dbReference type="EMBL" id="MGHY01000021">
    <property type="protein sequence ID" value="OGM79045.1"/>
    <property type="molecule type" value="Genomic_DNA"/>
</dbReference>
<comment type="caution">
    <text evidence="1">The sequence shown here is derived from an EMBL/GenBank/DDBJ whole genome shotgun (WGS) entry which is preliminary data.</text>
</comment>
<evidence type="ECO:0000313" key="1">
    <source>
        <dbReference type="EMBL" id="OGM79045.1"/>
    </source>
</evidence>
<gene>
    <name evidence="1" type="ORF">A2382_01355</name>
</gene>
<dbReference type="AlphaFoldDB" id="A0A1F8CU06"/>
<protein>
    <submittedName>
        <fullName evidence="1">Uncharacterized protein</fullName>
    </submittedName>
</protein>
<dbReference type="Proteomes" id="UP000178999">
    <property type="component" value="Unassembled WGS sequence"/>
</dbReference>